<protein>
    <submittedName>
        <fullName evidence="2">Uncharacterized protein LOC142174519</fullName>
    </submittedName>
</protein>
<name>A0AC58TGT5_TOBAC</name>
<accession>A0AC58TGT5</accession>
<reference evidence="1" key="1">
    <citation type="journal article" date="2014" name="Nat. Commun.">
        <title>The tobacco genome sequence and its comparison with those of tomato and potato.</title>
        <authorList>
            <person name="Sierro N."/>
            <person name="Battey J.N."/>
            <person name="Ouadi S."/>
            <person name="Bakaher N."/>
            <person name="Bovet L."/>
            <person name="Willig A."/>
            <person name="Goepfert S."/>
            <person name="Peitsch M.C."/>
            <person name="Ivanov N.V."/>
        </authorList>
    </citation>
    <scope>NUCLEOTIDE SEQUENCE [LARGE SCALE GENOMIC DNA]</scope>
</reference>
<evidence type="ECO:0000313" key="2">
    <source>
        <dbReference type="RefSeq" id="XP_075096429.1"/>
    </source>
</evidence>
<gene>
    <name evidence="2" type="primary">LOC142174519</name>
</gene>
<dbReference type="RefSeq" id="XP_075096429.1">
    <property type="nucleotide sequence ID" value="XM_075240328.1"/>
</dbReference>
<dbReference type="Proteomes" id="UP000790787">
    <property type="component" value="Chromosome 20"/>
</dbReference>
<proteinExistence type="predicted"/>
<sequence>MVIKVQPPWKMYFDGAAHRGGAGAGVVFAISQGEVLPYSFTLMQLCSNNIAEYQALILGLEMAFEMKWLQLQVFGDSHLLGSYQVFAMKPGDSLCLQVRQAFKFLVFKLKSANPPALS</sequence>
<evidence type="ECO:0000313" key="1">
    <source>
        <dbReference type="Proteomes" id="UP000790787"/>
    </source>
</evidence>
<reference evidence="2" key="2">
    <citation type="submission" date="2025-08" db="UniProtKB">
        <authorList>
            <consortium name="RefSeq"/>
        </authorList>
    </citation>
    <scope>IDENTIFICATION</scope>
    <source>
        <tissue evidence="2">Leaf</tissue>
    </source>
</reference>
<organism evidence="1 2">
    <name type="scientific">Nicotiana tabacum</name>
    <name type="common">Common tobacco</name>
    <dbReference type="NCBI Taxonomy" id="4097"/>
    <lineage>
        <taxon>Eukaryota</taxon>
        <taxon>Viridiplantae</taxon>
        <taxon>Streptophyta</taxon>
        <taxon>Embryophyta</taxon>
        <taxon>Tracheophyta</taxon>
        <taxon>Spermatophyta</taxon>
        <taxon>Magnoliopsida</taxon>
        <taxon>eudicotyledons</taxon>
        <taxon>Gunneridae</taxon>
        <taxon>Pentapetalae</taxon>
        <taxon>asterids</taxon>
        <taxon>lamiids</taxon>
        <taxon>Solanales</taxon>
        <taxon>Solanaceae</taxon>
        <taxon>Nicotianoideae</taxon>
        <taxon>Nicotianeae</taxon>
        <taxon>Nicotiana</taxon>
    </lineage>
</organism>
<keyword evidence="1" id="KW-1185">Reference proteome</keyword>